<dbReference type="EMBL" id="JAPFFF010000018">
    <property type="protein sequence ID" value="KAK8860779.1"/>
    <property type="molecule type" value="Genomic_DNA"/>
</dbReference>
<protein>
    <submittedName>
        <fullName evidence="1">Uncharacterized protein</fullName>
    </submittedName>
</protein>
<sequence length="222" mass="25544">MNGAQPDFQPSWTDLLTKVSAGSTDASNIIQEAFQTFHSCPEDQRFQWFKTAIESWNKFSDENILRQFFLICINEVWQYLAEDLSRLNTCIEIIEICIESPHRIVFLNKYAEIFPSFFPDCNSIDLNLLLALQSPIFSYSVSRHPDSDMVCQLWFHSLASTQGQAIFKDNNQLALSYFKIMNHAFFQISITTTQDAQQEDTFVNAQKAMKSAIVVIATRLDQ</sequence>
<keyword evidence="2" id="KW-1185">Reference proteome</keyword>
<proteinExistence type="predicted"/>
<evidence type="ECO:0000313" key="2">
    <source>
        <dbReference type="Proteomes" id="UP001470230"/>
    </source>
</evidence>
<accession>A0ABR2IDR5</accession>
<reference evidence="1 2" key="1">
    <citation type="submission" date="2024-04" db="EMBL/GenBank/DDBJ databases">
        <title>Tritrichomonas musculus Genome.</title>
        <authorList>
            <person name="Alves-Ferreira E."/>
            <person name="Grigg M."/>
            <person name="Lorenzi H."/>
            <person name="Galac M."/>
        </authorList>
    </citation>
    <scope>NUCLEOTIDE SEQUENCE [LARGE SCALE GENOMIC DNA]</scope>
    <source>
        <strain evidence="1 2">EAF2021</strain>
    </source>
</reference>
<organism evidence="1 2">
    <name type="scientific">Tritrichomonas musculus</name>
    <dbReference type="NCBI Taxonomy" id="1915356"/>
    <lineage>
        <taxon>Eukaryota</taxon>
        <taxon>Metamonada</taxon>
        <taxon>Parabasalia</taxon>
        <taxon>Tritrichomonadida</taxon>
        <taxon>Tritrichomonadidae</taxon>
        <taxon>Tritrichomonas</taxon>
    </lineage>
</organism>
<gene>
    <name evidence="1" type="ORF">M9Y10_012445</name>
</gene>
<comment type="caution">
    <text evidence="1">The sequence shown here is derived from an EMBL/GenBank/DDBJ whole genome shotgun (WGS) entry which is preliminary data.</text>
</comment>
<dbReference type="Proteomes" id="UP001470230">
    <property type="component" value="Unassembled WGS sequence"/>
</dbReference>
<name>A0ABR2IDR5_9EUKA</name>
<evidence type="ECO:0000313" key="1">
    <source>
        <dbReference type="EMBL" id="KAK8860779.1"/>
    </source>
</evidence>